<accession>A0A8J3ABG4</accession>
<evidence type="ECO:0000313" key="1">
    <source>
        <dbReference type="EMBL" id="GGI07429.1"/>
    </source>
</evidence>
<gene>
    <name evidence="1" type="ORF">GCM10011354_24040</name>
</gene>
<reference evidence="1" key="2">
    <citation type="submission" date="2020-09" db="EMBL/GenBank/DDBJ databases">
        <authorList>
            <person name="Sun Q."/>
            <person name="Zhou Y."/>
        </authorList>
    </citation>
    <scope>NUCLEOTIDE SEQUENCE</scope>
    <source>
        <strain evidence="1">CGMCC 1.14988</strain>
    </source>
</reference>
<dbReference type="EMBL" id="BMHA01000008">
    <property type="protein sequence ID" value="GGI07429.1"/>
    <property type="molecule type" value="Genomic_DNA"/>
</dbReference>
<evidence type="ECO:0000313" key="2">
    <source>
        <dbReference type="Proteomes" id="UP000650511"/>
    </source>
</evidence>
<name>A0A8J3ABG4_9ACTN</name>
<comment type="caution">
    <text evidence="1">The sequence shown here is derived from an EMBL/GenBank/DDBJ whole genome shotgun (WGS) entry which is preliminary data.</text>
</comment>
<sequence>MGTEAITPAWNLLLDAFGSQLERAHIDALPDSTWPAWRAMPEPVRSAQRELHGRGVARGHGDPNMGIDLDLTAESDLELLRRFGPWSIHCEAASAADDVRLEAHDEGLGCVAQVTPRSVVEFGAFLALRGVNFDDCFDIL</sequence>
<keyword evidence="2" id="KW-1185">Reference proteome</keyword>
<proteinExistence type="predicted"/>
<dbReference type="AlphaFoldDB" id="A0A8J3ABG4"/>
<protein>
    <submittedName>
        <fullName evidence="1">Uncharacterized protein</fullName>
    </submittedName>
</protein>
<reference evidence="1" key="1">
    <citation type="journal article" date="2014" name="Int. J. Syst. Evol. Microbiol.">
        <title>Complete genome sequence of Corynebacterium casei LMG S-19264T (=DSM 44701T), isolated from a smear-ripened cheese.</title>
        <authorList>
            <consortium name="US DOE Joint Genome Institute (JGI-PGF)"/>
            <person name="Walter F."/>
            <person name="Albersmeier A."/>
            <person name="Kalinowski J."/>
            <person name="Ruckert C."/>
        </authorList>
    </citation>
    <scope>NUCLEOTIDE SEQUENCE</scope>
    <source>
        <strain evidence="1">CGMCC 1.14988</strain>
    </source>
</reference>
<dbReference type="Proteomes" id="UP000650511">
    <property type="component" value="Unassembled WGS sequence"/>
</dbReference>
<organism evidence="1 2">
    <name type="scientific">Egicoccus halophilus</name>
    <dbReference type="NCBI Taxonomy" id="1670830"/>
    <lineage>
        <taxon>Bacteria</taxon>
        <taxon>Bacillati</taxon>
        <taxon>Actinomycetota</taxon>
        <taxon>Nitriliruptoria</taxon>
        <taxon>Egicoccales</taxon>
        <taxon>Egicoccaceae</taxon>
        <taxon>Egicoccus</taxon>
    </lineage>
</organism>